<sequence>MWWLWGSIAVVIAVVFVGAWLFDRRHTGDLTDAGDAGDRVALEAKNFQRQVDNGGYGGGF</sequence>
<dbReference type="Proteomes" id="UP000030002">
    <property type="component" value="Unassembled WGS sequence"/>
</dbReference>
<keyword evidence="1" id="KW-0472">Membrane</keyword>
<reference evidence="2 3" key="1">
    <citation type="submission" date="2013-08" db="EMBL/GenBank/DDBJ databases">
        <title>The genome sequence of Knoellia sinensis.</title>
        <authorList>
            <person name="Zhu W."/>
            <person name="Wang G."/>
        </authorList>
    </citation>
    <scope>NUCLEOTIDE SEQUENCE [LARGE SCALE GENOMIC DNA]</scope>
    <source>
        <strain evidence="2 3">KCTC 19936</strain>
    </source>
</reference>
<keyword evidence="1" id="KW-0812">Transmembrane</keyword>
<evidence type="ECO:0000313" key="3">
    <source>
        <dbReference type="Proteomes" id="UP000030002"/>
    </source>
</evidence>
<gene>
    <name evidence="2" type="ORF">N802_16120</name>
</gene>
<accession>A0A0A0JBQ6</accession>
<evidence type="ECO:0000256" key="1">
    <source>
        <dbReference type="SAM" id="Phobius"/>
    </source>
</evidence>
<dbReference type="STRING" id="1385520.N802_16120"/>
<proteinExistence type="predicted"/>
<protein>
    <submittedName>
        <fullName evidence="2">Uncharacterized protein</fullName>
    </submittedName>
</protein>
<evidence type="ECO:0000313" key="2">
    <source>
        <dbReference type="EMBL" id="KGN33021.1"/>
    </source>
</evidence>
<comment type="caution">
    <text evidence="2">The sequence shown here is derived from an EMBL/GenBank/DDBJ whole genome shotgun (WGS) entry which is preliminary data.</text>
</comment>
<keyword evidence="1" id="KW-1133">Transmembrane helix</keyword>
<feature type="transmembrane region" description="Helical" evidence="1">
    <location>
        <begin position="6"/>
        <end position="22"/>
    </location>
</feature>
<dbReference type="EMBL" id="AVPJ01000005">
    <property type="protein sequence ID" value="KGN33021.1"/>
    <property type="molecule type" value="Genomic_DNA"/>
</dbReference>
<dbReference type="AlphaFoldDB" id="A0A0A0JBQ6"/>
<organism evidence="2 3">
    <name type="scientific">Knoellia sinensis KCTC 19936</name>
    <dbReference type="NCBI Taxonomy" id="1385520"/>
    <lineage>
        <taxon>Bacteria</taxon>
        <taxon>Bacillati</taxon>
        <taxon>Actinomycetota</taxon>
        <taxon>Actinomycetes</taxon>
        <taxon>Micrococcales</taxon>
        <taxon>Intrasporangiaceae</taxon>
        <taxon>Knoellia</taxon>
    </lineage>
</organism>
<name>A0A0A0JBQ6_9MICO</name>
<keyword evidence="3" id="KW-1185">Reference proteome</keyword>